<feature type="non-terminal residue" evidence="1">
    <location>
        <position position="67"/>
    </location>
</feature>
<name>A0AC61KZT5_9EURY</name>
<evidence type="ECO:0000313" key="1">
    <source>
        <dbReference type="EMBL" id="PXF58262.1"/>
    </source>
</evidence>
<accession>A0AC61KZT5</accession>
<dbReference type="EMBL" id="PQXF01000039">
    <property type="protein sequence ID" value="PXF58262.1"/>
    <property type="molecule type" value="Genomic_DNA"/>
</dbReference>
<reference evidence="1" key="1">
    <citation type="submission" date="2018-01" db="EMBL/GenBank/DDBJ databases">
        <authorList>
            <person name="Krukenberg V."/>
        </authorList>
    </citation>
    <scope>NUCLEOTIDE SEQUENCE</scope>
    <source>
        <strain evidence="1">E20ANME2</strain>
    </source>
</reference>
<evidence type="ECO:0000313" key="2">
    <source>
        <dbReference type="Proteomes" id="UP000248329"/>
    </source>
</evidence>
<proteinExistence type="predicted"/>
<comment type="caution">
    <text evidence="1">The sequence shown here is derived from an EMBL/GenBank/DDBJ whole genome shotgun (WGS) entry which is preliminary data.</text>
</comment>
<sequence>MPKGNVSIDKSLAKEVKNGRIIQVFPDIPINRARLPLFTTVPPTKCSVCGSPLKSNENYDRFIISSY</sequence>
<organism evidence="1 2">
    <name type="scientific">Candidatus Methanogaster sp</name>
    <dbReference type="NCBI Taxonomy" id="3386292"/>
    <lineage>
        <taxon>Archaea</taxon>
        <taxon>Methanobacteriati</taxon>
        <taxon>Methanobacteriota</taxon>
        <taxon>Stenosarchaea group</taxon>
        <taxon>Methanomicrobia</taxon>
        <taxon>Methanosarcinales</taxon>
        <taxon>ANME-2 cluster</taxon>
        <taxon>Candidatus Methanogasteraceae</taxon>
        <taxon>Candidatus Methanogaster</taxon>
    </lineage>
</organism>
<protein>
    <submittedName>
        <fullName evidence="1">Transposase</fullName>
    </submittedName>
</protein>
<gene>
    <name evidence="1" type="ORF">C4B59_13570</name>
</gene>
<dbReference type="Proteomes" id="UP000248329">
    <property type="component" value="Unassembled WGS sequence"/>
</dbReference>